<reference evidence="2 3" key="1">
    <citation type="submission" date="2016-10" db="EMBL/GenBank/DDBJ databases">
        <authorList>
            <person name="de Groot N.N."/>
        </authorList>
    </citation>
    <scope>NUCLEOTIDE SEQUENCE [LARGE SCALE GENOMIC DNA]</scope>
    <source>
        <strain evidence="2 3">CGMCC 1.10434</strain>
    </source>
</reference>
<dbReference type="SMART" id="SM00829">
    <property type="entry name" value="PKS_ER"/>
    <property type="match status" value="1"/>
</dbReference>
<dbReference type="GO" id="GO:0043957">
    <property type="term" value="F:acryloyl-CoA reductase (NADPH) activity"/>
    <property type="evidence" value="ECO:0007669"/>
    <property type="project" value="TreeGrafter"/>
</dbReference>
<dbReference type="PANTHER" id="PTHR43677">
    <property type="entry name" value="SHORT-CHAIN DEHYDROGENASE/REDUCTASE"/>
    <property type="match status" value="1"/>
</dbReference>
<evidence type="ECO:0000313" key="2">
    <source>
        <dbReference type="EMBL" id="SEO17158.1"/>
    </source>
</evidence>
<dbReference type="STRING" id="872970.SAMN04488134_104168"/>
<dbReference type="InterPro" id="IPR013149">
    <property type="entry name" value="ADH-like_C"/>
</dbReference>
<sequence length="332" mass="35212">MNKTFRAYQLQKTNGTVTGAVTTLTQNDLPEGEVLIKVQYSGLNYKDAMANMPNSPIVNQYPFIPGIDLAGEVVESVDDRFEAGDLVIVTSYALGVSHDGGYSEYARVKAEWVIPLPQGLSLAQAMLLGTAGLTAAMSVAQLQQQGIEPNSGPILVTGASGGVGSIATALLANLGYEVEASSGKQASHSYLTTLGASAVMTREDVVGEKVRLIDKQQWVGAVDSVGGETLAAVLSKLKYNGVVAASGLTGGIEIPTSVYPFILRGISLIGIDSVYCPMETRKSIWLRLGSDMRLSDEQFKQITNRVISLEELSSNLPTLLEGQSLGRVLVKI</sequence>
<dbReference type="InterPro" id="IPR013154">
    <property type="entry name" value="ADH-like_N"/>
</dbReference>
<dbReference type="SUPFAM" id="SSF50129">
    <property type="entry name" value="GroES-like"/>
    <property type="match status" value="1"/>
</dbReference>
<protein>
    <submittedName>
        <fullName evidence="2">Putative quinone oxidoreductase, YhdH/YhfP family</fullName>
    </submittedName>
</protein>
<dbReference type="Gene3D" id="3.90.180.10">
    <property type="entry name" value="Medium-chain alcohol dehydrogenases, catalytic domain"/>
    <property type="match status" value="1"/>
</dbReference>
<dbReference type="SUPFAM" id="SSF51735">
    <property type="entry name" value="NAD(P)-binding Rossmann-fold domains"/>
    <property type="match status" value="1"/>
</dbReference>
<dbReference type="InterPro" id="IPR014188">
    <property type="entry name" value="Acrylyl-CoA_reductase_AcuI"/>
</dbReference>
<feature type="domain" description="Enoyl reductase (ER)" evidence="1">
    <location>
        <begin position="19"/>
        <end position="330"/>
    </location>
</feature>
<proteinExistence type="predicted"/>
<accession>A0A1H8MIX1</accession>
<dbReference type="InterPro" id="IPR051397">
    <property type="entry name" value="Zn-ADH-like_protein"/>
</dbReference>
<dbReference type="NCBIfam" id="TIGR02823">
    <property type="entry name" value="oxido_YhdH"/>
    <property type="match status" value="1"/>
</dbReference>
<dbReference type="Pfam" id="PF00107">
    <property type="entry name" value="ADH_zinc_N"/>
    <property type="match status" value="1"/>
</dbReference>
<gene>
    <name evidence="2" type="ORF">SAMN04488134_104168</name>
</gene>
<dbReference type="InterPro" id="IPR011032">
    <property type="entry name" value="GroES-like_sf"/>
</dbReference>
<dbReference type="EMBL" id="FODJ01000004">
    <property type="protein sequence ID" value="SEO17158.1"/>
    <property type="molecule type" value="Genomic_DNA"/>
</dbReference>
<dbReference type="InterPro" id="IPR020843">
    <property type="entry name" value="ER"/>
</dbReference>
<evidence type="ECO:0000313" key="3">
    <source>
        <dbReference type="Proteomes" id="UP000199300"/>
    </source>
</evidence>
<dbReference type="Gene3D" id="3.40.50.720">
    <property type="entry name" value="NAD(P)-binding Rossmann-like Domain"/>
    <property type="match status" value="1"/>
</dbReference>
<evidence type="ECO:0000259" key="1">
    <source>
        <dbReference type="SMART" id="SM00829"/>
    </source>
</evidence>
<name>A0A1H8MIX1_9BACI</name>
<dbReference type="OrthoDB" id="9782155at2"/>
<dbReference type="AlphaFoldDB" id="A0A1H8MIX1"/>
<dbReference type="Pfam" id="PF08240">
    <property type="entry name" value="ADH_N"/>
    <property type="match status" value="1"/>
</dbReference>
<organism evidence="2 3">
    <name type="scientific">Amphibacillus marinus</name>
    <dbReference type="NCBI Taxonomy" id="872970"/>
    <lineage>
        <taxon>Bacteria</taxon>
        <taxon>Bacillati</taxon>
        <taxon>Bacillota</taxon>
        <taxon>Bacilli</taxon>
        <taxon>Bacillales</taxon>
        <taxon>Bacillaceae</taxon>
        <taxon>Amphibacillus</taxon>
    </lineage>
</organism>
<dbReference type="PANTHER" id="PTHR43677:SF1">
    <property type="entry name" value="ACRYLYL-COA REDUCTASE ACUI-RELATED"/>
    <property type="match status" value="1"/>
</dbReference>
<dbReference type="Proteomes" id="UP000199300">
    <property type="component" value="Unassembled WGS sequence"/>
</dbReference>
<dbReference type="InterPro" id="IPR036291">
    <property type="entry name" value="NAD(P)-bd_dom_sf"/>
</dbReference>
<keyword evidence="3" id="KW-1185">Reference proteome</keyword>
<dbReference type="RefSeq" id="WP_091496634.1">
    <property type="nucleotide sequence ID" value="NZ_FODJ01000004.1"/>
</dbReference>